<name>A0A2N3QEP0_9BIFI</name>
<dbReference type="GO" id="GO:0006270">
    <property type="term" value="P:DNA replication initiation"/>
    <property type="evidence" value="ECO:0007669"/>
    <property type="project" value="UniProtKB-UniRule"/>
</dbReference>
<dbReference type="NCBIfam" id="TIGR00362">
    <property type="entry name" value="DnaA"/>
    <property type="match status" value="1"/>
</dbReference>
<dbReference type="InterPro" id="IPR013317">
    <property type="entry name" value="DnaA_dom"/>
</dbReference>
<feature type="region of interest" description="Disordered" evidence="12">
    <location>
        <begin position="237"/>
        <end position="268"/>
    </location>
</feature>
<sequence length="640" mass="70605">MANSSQDPATQAVHIWSDVLAVLKHDASLTARDKGWFEGVIPEAVFGTTIVLTVTNAATQKALQTDLNQPLLKALKLCTGMDMFPAFKIEPHPEPLAPQPDITMPDATPRPDTQGEISYAGHTNVPTGQQQSTAQQPSVQQTPAWGSGQASQPQFAEFQQPAMMPHQATHPVQSETTMHQDRGQMPGQYQQSSGFNEQHGADGYSPYVPGYQQPAAQPQQMGQPTGAAIYEQQPVHYGADQPGSAAAMQSTVAQHQAPAPSPNQPEIPATVPSGVPNRENFNIDQHRPALDPETHLNKNATFETFVPGDSNRFARTVAMAVAEGSGKDFNPLCIYGGSGLGKTHLLNAIGNYALIKDPTLKVRYVTSEEFTNEFIEALQNPNQSQGQIADFNRRYREVDVLLIDDIQFLGGKEATLDSFFHTFNTLYQANKRIVIASDVAPKNLKGFEARLISRFESGLTVDVKPPDLETRIAILRMIASMNHMKIPNDVLDLIAERFTENIRELEGALTRVSAVASLNNQPVTRALAEQTLQDFFSTDVEIKPTDIITQVAKYFHLTFDDLVGRARTKNIALARQIAMYLAREMTSMSLVDIGEVFGGRDHTTVMHAYTRISDEMKEKQETYNYVMELTVRLKHHSAEQ</sequence>
<dbReference type="HAMAP" id="MF_00377">
    <property type="entry name" value="DnaA_bact"/>
    <property type="match status" value="1"/>
</dbReference>
<dbReference type="Gene3D" id="1.10.1750.10">
    <property type="match status" value="1"/>
</dbReference>
<feature type="binding site" evidence="8">
    <location>
        <position position="343"/>
    </location>
    <ligand>
        <name>ATP</name>
        <dbReference type="ChEBI" id="CHEBI:30616"/>
    </ligand>
</feature>
<organism evidence="15 16">
    <name type="scientific">Bifidobacterium thermophilum</name>
    <dbReference type="NCBI Taxonomy" id="33905"/>
    <lineage>
        <taxon>Bacteria</taxon>
        <taxon>Bacillati</taxon>
        <taxon>Actinomycetota</taxon>
        <taxon>Actinomycetes</taxon>
        <taxon>Bifidobacteriales</taxon>
        <taxon>Bifidobacteriaceae</taxon>
        <taxon>Bifidobacterium</taxon>
    </lineage>
</organism>
<dbReference type="InterPro" id="IPR013159">
    <property type="entry name" value="DnaA_C"/>
</dbReference>
<feature type="region of interest" description="Domain I, interacts with DnaA modulators" evidence="8">
    <location>
        <begin position="1"/>
        <end position="216"/>
    </location>
</feature>
<dbReference type="RefSeq" id="WP_101455411.1">
    <property type="nucleotide sequence ID" value="NZ_PCGY01000023.1"/>
</dbReference>
<evidence type="ECO:0000256" key="6">
    <source>
        <dbReference type="ARBA" id="ARBA00023121"/>
    </source>
</evidence>
<evidence type="ECO:0000256" key="2">
    <source>
        <dbReference type="ARBA" id="ARBA00022490"/>
    </source>
</evidence>
<dbReference type="AlphaFoldDB" id="A0A2N3QEP0"/>
<keyword evidence="4 8" id="KW-0547">Nucleotide-binding</keyword>
<dbReference type="GO" id="GO:0005524">
    <property type="term" value="F:ATP binding"/>
    <property type="evidence" value="ECO:0007669"/>
    <property type="project" value="UniProtKB-UniRule"/>
</dbReference>
<evidence type="ECO:0000256" key="5">
    <source>
        <dbReference type="ARBA" id="ARBA00022840"/>
    </source>
</evidence>
<dbReference type="FunFam" id="1.10.8.60:FF:000003">
    <property type="entry name" value="Chromosomal replication initiator protein DnaA"/>
    <property type="match status" value="1"/>
</dbReference>
<dbReference type="PROSITE" id="PS01008">
    <property type="entry name" value="DNAA"/>
    <property type="match status" value="1"/>
</dbReference>
<evidence type="ECO:0000313" key="15">
    <source>
        <dbReference type="EMBL" id="PKU88621.1"/>
    </source>
</evidence>
<dbReference type="SMART" id="SM00760">
    <property type="entry name" value="Bac_DnaA_C"/>
    <property type="match status" value="1"/>
</dbReference>
<feature type="binding site" evidence="8">
    <location>
        <position position="341"/>
    </location>
    <ligand>
        <name>ATP</name>
        <dbReference type="ChEBI" id="CHEBI:30616"/>
    </ligand>
</feature>
<accession>A0A2N3QEP0</accession>
<feature type="compositionally biased region" description="Polar residues" evidence="12">
    <location>
        <begin position="187"/>
        <end position="196"/>
    </location>
</feature>
<dbReference type="FunFam" id="3.40.50.300:FF:000668">
    <property type="entry name" value="Chromosomal replication initiator protein DnaA"/>
    <property type="match status" value="1"/>
</dbReference>
<feature type="binding site" evidence="8">
    <location>
        <position position="342"/>
    </location>
    <ligand>
        <name>ATP</name>
        <dbReference type="ChEBI" id="CHEBI:30616"/>
    </ligand>
</feature>
<reference evidence="15 16" key="1">
    <citation type="submission" date="2017-10" db="EMBL/GenBank/DDBJ databases">
        <title>Bifidobacterium genomics.</title>
        <authorList>
            <person name="Lugli G.A."/>
            <person name="Milani C."/>
            <person name="Mancabelli L."/>
        </authorList>
    </citation>
    <scope>NUCLEOTIDE SEQUENCE [LARGE SCALE GENOMIC DNA]</scope>
    <source>
        <strain evidence="15 16">1542B</strain>
    </source>
</reference>
<dbReference type="GO" id="GO:0005737">
    <property type="term" value="C:cytoplasm"/>
    <property type="evidence" value="ECO:0007669"/>
    <property type="project" value="UniProtKB-SubCell"/>
</dbReference>
<gene>
    <name evidence="8" type="primary">dnaA</name>
    <name evidence="15" type="ORF">CQR47_1753</name>
</gene>
<dbReference type="EMBL" id="PCGY01000023">
    <property type="protein sequence ID" value="PKU88621.1"/>
    <property type="molecule type" value="Genomic_DNA"/>
</dbReference>
<evidence type="ECO:0000256" key="12">
    <source>
        <dbReference type="SAM" id="MobiDB-lite"/>
    </source>
</evidence>
<dbReference type="GO" id="GO:0008289">
    <property type="term" value="F:lipid binding"/>
    <property type="evidence" value="ECO:0007669"/>
    <property type="project" value="UniProtKB-KW"/>
</dbReference>
<dbReference type="Pfam" id="PF00308">
    <property type="entry name" value="Bac_DnaA"/>
    <property type="match status" value="1"/>
</dbReference>
<evidence type="ECO:0000256" key="7">
    <source>
        <dbReference type="ARBA" id="ARBA00023125"/>
    </source>
</evidence>
<dbReference type="InterPro" id="IPR001957">
    <property type="entry name" value="Chromosome_initiator_DnaA"/>
</dbReference>
<dbReference type="GO" id="GO:0005886">
    <property type="term" value="C:plasma membrane"/>
    <property type="evidence" value="ECO:0007669"/>
    <property type="project" value="TreeGrafter"/>
</dbReference>
<evidence type="ECO:0000256" key="9">
    <source>
        <dbReference type="NCBIfam" id="TIGR00362"/>
    </source>
</evidence>
<dbReference type="Pfam" id="PF08299">
    <property type="entry name" value="Bac_DnaA_C"/>
    <property type="match status" value="1"/>
</dbReference>
<keyword evidence="5 8" id="KW-0067">ATP-binding</keyword>
<dbReference type="InterPro" id="IPR010921">
    <property type="entry name" value="Trp_repressor/repl_initiator"/>
</dbReference>
<comment type="caution">
    <text evidence="15">The sequence shown here is derived from an EMBL/GenBank/DDBJ whole genome shotgun (WGS) entry which is preliminary data.</text>
</comment>
<evidence type="ECO:0000259" key="13">
    <source>
        <dbReference type="SMART" id="SM00382"/>
    </source>
</evidence>
<evidence type="ECO:0000256" key="11">
    <source>
        <dbReference type="RuleBase" id="RU004227"/>
    </source>
</evidence>
<dbReference type="Gene3D" id="3.40.50.300">
    <property type="entry name" value="P-loop containing nucleotide triphosphate hydrolases"/>
    <property type="match status" value="1"/>
</dbReference>
<dbReference type="GO" id="GO:0006275">
    <property type="term" value="P:regulation of DNA replication"/>
    <property type="evidence" value="ECO:0007669"/>
    <property type="project" value="UniProtKB-UniRule"/>
</dbReference>
<dbReference type="SUPFAM" id="SSF52540">
    <property type="entry name" value="P-loop containing nucleoside triphosphate hydrolases"/>
    <property type="match status" value="1"/>
</dbReference>
<evidence type="ECO:0000256" key="8">
    <source>
        <dbReference type="HAMAP-Rule" id="MF_00377"/>
    </source>
</evidence>
<keyword evidence="7 8" id="KW-0238">DNA-binding</keyword>
<evidence type="ECO:0000313" key="16">
    <source>
        <dbReference type="Proteomes" id="UP000233727"/>
    </source>
</evidence>
<dbReference type="CDD" id="cd00009">
    <property type="entry name" value="AAA"/>
    <property type="match status" value="1"/>
</dbReference>
<dbReference type="PANTHER" id="PTHR30050">
    <property type="entry name" value="CHROMOSOMAL REPLICATION INITIATOR PROTEIN DNAA"/>
    <property type="match status" value="1"/>
</dbReference>
<dbReference type="PRINTS" id="PR00051">
    <property type="entry name" value="DNAA"/>
</dbReference>
<comment type="function">
    <text evidence="8 10">Plays an essential role in the initiation and regulation of chromosomal replication. ATP-DnaA binds to the origin of replication (oriC) to initiate formation of the DNA replication initiation complex once per cell cycle. Binds the DnaA box (a 9 base pair repeat at the origin) and separates the double-stranded (ds)DNA. Forms a right-handed helical filament on oriC DNA; dsDNA binds to the exterior of the filament while single-stranded (ss)DNA is stabiized in the filament's interior. The ATP-DnaA-oriC complex binds and stabilizes one strand of the AT-rich DNA unwinding element (DUE), permitting loading of DNA polymerase. After initiation quickly degrades to an ADP-DnaA complex that is not apt for DNA replication. Binds acidic phospholipids.</text>
</comment>
<keyword evidence="3 8" id="KW-0235">DNA replication</keyword>
<dbReference type="STRING" id="33905.BTHE_1599"/>
<dbReference type="InterPro" id="IPR018312">
    <property type="entry name" value="Chromosome_initiator_DnaA_CS"/>
</dbReference>
<feature type="binding site" evidence="8">
    <location>
        <position position="339"/>
    </location>
    <ligand>
        <name>ATP</name>
        <dbReference type="ChEBI" id="CHEBI:30616"/>
    </ligand>
</feature>
<dbReference type="SMART" id="SM00382">
    <property type="entry name" value="AAA"/>
    <property type="match status" value="1"/>
</dbReference>
<evidence type="ECO:0000256" key="3">
    <source>
        <dbReference type="ARBA" id="ARBA00022705"/>
    </source>
</evidence>
<evidence type="ECO:0000256" key="4">
    <source>
        <dbReference type="ARBA" id="ARBA00022741"/>
    </source>
</evidence>
<dbReference type="InterPro" id="IPR027417">
    <property type="entry name" value="P-loop_NTPase"/>
</dbReference>
<evidence type="ECO:0000256" key="10">
    <source>
        <dbReference type="RuleBase" id="RU000577"/>
    </source>
</evidence>
<feature type="region of interest" description="Disordered" evidence="12">
    <location>
        <begin position="89"/>
        <end position="205"/>
    </location>
</feature>
<keyword evidence="2 8" id="KW-0963">Cytoplasm</keyword>
<dbReference type="SUPFAM" id="SSF48295">
    <property type="entry name" value="TrpR-like"/>
    <property type="match status" value="1"/>
</dbReference>
<dbReference type="Proteomes" id="UP000233727">
    <property type="component" value="Unassembled WGS sequence"/>
</dbReference>
<dbReference type="InterPro" id="IPR003593">
    <property type="entry name" value="AAA+_ATPase"/>
</dbReference>
<comment type="domain">
    <text evidence="8">Domain I is involved in oligomerization and binding regulators, domain II is flexibile and of varying length in different bacteria, domain III forms the AAA+ region, while domain IV binds dsDNA.</text>
</comment>
<feature type="compositionally biased region" description="Low complexity" evidence="12">
    <location>
        <begin position="129"/>
        <end position="144"/>
    </location>
</feature>
<feature type="domain" description="Chromosomal replication initiator DnaA C-terminal" evidence="14">
    <location>
        <begin position="543"/>
        <end position="612"/>
    </location>
</feature>
<comment type="subunit">
    <text evidence="8">Oligomerizes as a right-handed, spiral filament on DNA at oriC.</text>
</comment>
<protein>
    <recommendedName>
        <fullName evidence="8 9">Chromosomal replication initiator protein DnaA</fullName>
    </recommendedName>
</protein>
<comment type="subcellular location">
    <subcellularLocation>
        <location evidence="8">Cytoplasm</location>
    </subcellularLocation>
</comment>
<dbReference type="InterPro" id="IPR020591">
    <property type="entry name" value="Chromosome_initiator_DnaA-like"/>
</dbReference>
<comment type="similarity">
    <text evidence="1 8 11">Belongs to the DnaA family.</text>
</comment>
<comment type="caution">
    <text evidence="8">Lacks conserved residue(s) required for the propagation of feature annotation.</text>
</comment>
<evidence type="ECO:0000259" key="14">
    <source>
        <dbReference type="SMART" id="SM00760"/>
    </source>
</evidence>
<feature type="region of interest" description="Domain IV, binds dsDNA" evidence="8">
    <location>
        <begin position="517"/>
        <end position="640"/>
    </location>
</feature>
<proteinExistence type="inferred from homology"/>
<dbReference type="PANTHER" id="PTHR30050:SF2">
    <property type="entry name" value="CHROMOSOMAL REPLICATION INITIATOR PROTEIN DNAA"/>
    <property type="match status" value="1"/>
</dbReference>
<dbReference type="GO" id="GO:0003688">
    <property type="term" value="F:DNA replication origin binding"/>
    <property type="evidence" value="ECO:0007669"/>
    <property type="project" value="UniProtKB-UniRule"/>
</dbReference>
<evidence type="ECO:0000256" key="1">
    <source>
        <dbReference type="ARBA" id="ARBA00006583"/>
    </source>
</evidence>
<dbReference type="NCBIfam" id="NF010686">
    <property type="entry name" value="PRK14086.1"/>
    <property type="match status" value="1"/>
</dbReference>
<dbReference type="CDD" id="cd06571">
    <property type="entry name" value="Bac_DnaA_C"/>
    <property type="match status" value="1"/>
</dbReference>
<keyword evidence="6 8" id="KW-0446">Lipid-binding</keyword>
<feature type="domain" description="AAA+ ATPase" evidence="13">
    <location>
        <begin position="328"/>
        <end position="467"/>
    </location>
</feature>
<dbReference type="Gene3D" id="1.10.8.60">
    <property type="match status" value="1"/>
</dbReference>